<evidence type="ECO:0000256" key="4">
    <source>
        <dbReference type="ARBA" id="ARBA00023159"/>
    </source>
</evidence>
<comment type="function">
    <text evidence="5">A key translational regulator that binds mRNA to regulate translation initiation and/or mRNA stability. Mediates global changes in gene expression, shifting from rapid growth to stress survival by linking envelope stress, the stringent response and the catabolite repression systems. Usually binds in the 5'-UTR; binding at or near the Shine-Dalgarno sequence prevents ribosome-binding, repressing translation, binding elsewhere in the 5'-UTR can activate translation and/or stabilize the mRNA. Its function is antagonized by small RNA(s).</text>
</comment>
<organism evidence="6 7">
    <name type="scientific">Zhongshania antarctica</name>
    <dbReference type="NCBI Taxonomy" id="641702"/>
    <lineage>
        <taxon>Bacteria</taxon>
        <taxon>Pseudomonadati</taxon>
        <taxon>Pseudomonadota</taxon>
        <taxon>Gammaproteobacteria</taxon>
        <taxon>Cellvibrionales</taxon>
        <taxon>Spongiibacteraceae</taxon>
        <taxon>Zhongshania</taxon>
    </lineage>
</organism>
<dbReference type="PANTHER" id="PTHR34984">
    <property type="entry name" value="CARBON STORAGE REGULATOR"/>
    <property type="match status" value="1"/>
</dbReference>
<protein>
    <recommendedName>
        <fullName evidence="5">Translational regulator CsrA</fullName>
    </recommendedName>
    <alternativeName>
        <fullName evidence="5">Carbon storage regulator</fullName>
    </alternativeName>
</protein>
<name>A0A840RA89_9GAMM</name>
<evidence type="ECO:0000256" key="2">
    <source>
        <dbReference type="ARBA" id="ARBA00022845"/>
    </source>
</evidence>
<dbReference type="HAMAP" id="MF_00167">
    <property type="entry name" value="CsrA"/>
    <property type="match status" value="1"/>
</dbReference>
<dbReference type="SUPFAM" id="SSF117130">
    <property type="entry name" value="CsrA-like"/>
    <property type="match status" value="1"/>
</dbReference>
<evidence type="ECO:0000256" key="3">
    <source>
        <dbReference type="ARBA" id="ARBA00022884"/>
    </source>
</evidence>
<dbReference type="GO" id="GO:0006402">
    <property type="term" value="P:mRNA catabolic process"/>
    <property type="evidence" value="ECO:0007669"/>
    <property type="project" value="InterPro"/>
</dbReference>
<dbReference type="RefSeq" id="WP_184465179.1">
    <property type="nucleotide sequence ID" value="NZ_JACHHW010000018.1"/>
</dbReference>
<dbReference type="Pfam" id="PF02599">
    <property type="entry name" value="CsrA"/>
    <property type="match status" value="1"/>
</dbReference>
<comment type="subcellular location">
    <subcellularLocation>
        <location evidence="5">Cytoplasm</location>
    </subcellularLocation>
</comment>
<accession>A0A840RA89</accession>
<dbReference type="GO" id="GO:0006109">
    <property type="term" value="P:regulation of carbohydrate metabolic process"/>
    <property type="evidence" value="ECO:0007669"/>
    <property type="project" value="UniProtKB-UniRule"/>
</dbReference>
<dbReference type="GO" id="GO:0005829">
    <property type="term" value="C:cytosol"/>
    <property type="evidence" value="ECO:0007669"/>
    <property type="project" value="TreeGrafter"/>
</dbReference>
<keyword evidence="5" id="KW-0678">Repressor</keyword>
<keyword evidence="4 5" id="KW-0010">Activator</keyword>
<keyword evidence="7" id="KW-1185">Reference proteome</keyword>
<dbReference type="Proteomes" id="UP000536640">
    <property type="component" value="Unassembled WGS sequence"/>
</dbReference>
<dbReference type="AlphaFoldDB" id="A0A840RA89"/>
<comment type="similarity">
    <text evidence="5">Belongs to the CsrA/RsmA family.</text>
</comment>
<evidence type="ECO:0000256" key="5">
    <source>
        <dbReference type="HAMAP-Rule" id="MF_00167"/>
    </source>
</evidence>
<dbReference type="GO" id="GO:0048027">
    <property type="term" value="F:mRNA 5'-UTR binding"/>
    <property type="evidence" value="ECO:0007669"/>
    <property type="project" value="UniProtKB-UniRule"/>
</dbReference>
<dbReference type="GO" id="GO:0045947">
    <property type="term" value="P:negative regulation of translational initiation"/>
    <property type="evidence" value="ECO:0007669"/>
    <property type="project" value="UniProtKB-UniRule"/>
</dbReference>
<dbReference type="InterPro" id="IPR036107">
    <property type="entry name" value="CsrA_sf"/>
</dbReference>
<dbReference type="Gene3D" id="2.60.40.4380">
    <property type="entry name" value="Translational regulator CsrA"/>
    <property type="match status" value="1"/>
</dbReference>
<reference evidence="6 7" key="1">
    <citation type="submission" date="2020-08" db="EMBL/GenBank/DDBJ databases">
        <title>Genomic Encyclopedia of Type Strains, Phase IV (KMG-IV): sequencing the most valuable type-strain genomes for metagenomic binning, comparative biology and taxonomic classification.</title>
        <authorList>
            <person name="Goeker M."/>
        </authorList>
    </citation>
    <scope>NUCLEOTIDE SEQUENCE [LARGE SCALE GENOMIC DNA]</scope>
    <source>
        <strain evidence="6 7">DSM 25701</strain>
    </source>
</reference>
<evidence type="ECO:0000313" key="6">
    <source>
        <dbReference type="EMBL" id="MBB5189250.1"/>
    </source>
</evidence>
<comment type="subunit">
    <text evidence="5">Homodimer; the beta-strands of each monomer intercalate to form a hydrophobic core, while the alpha-helices form wings that extend away from the core.</text>
</comment>
<dbReference type="PANTHER" id="PTHR34984:SF1">
    <property type="entry name" value="CARBON STORAGE REGULATOR"/>
    <property type="match status" value="1"/>
</dbReference>
<evidence type="ECO:0000256" key="1">
    <source>
        <dbReference type="ARBA" id="ARBA00022490"/>
    </source>
</evidence>
<dbReference type="GO" id="GO:0045948">
    <property type="term" value="P:positive regulation of translational initiation"/>
    <property type="evidence" value="ECO:0007669"/>
    <property type="project" value="UniProtKB-UniRule"/>
</dbReference>
<gene>
    <name evidence="5" type="primary">csrA</name>
    <name evidence="6" type="ORF">HNQ57_003553</name>
</gene>
<keyword evidence="1 5" id="KW-0963">Cytoplasm</keyword>
<evidence type="ECO:0000313" key="7">
    <source>
        <dbReference type="Proteomes" id="UP000536640"/>
    </source>
</evidence>
<comment type="caution">
    <text evidence="6">The sequence shown here is derived from an EMBL/GenBank/DDBJ whole genome shotgun (WGS) entry which is preliminary data.</text>
</comment>
<keyword evidence="3 5" id="KW-0694">RNA-binding</keyword>
<dbReference type="InterPro" id="IPR003751">
    <property type="entry name" value="CsrA"/>
</dbReference>
<keyword evidence="2 5" id="KW-0810">Translation regulation</keyword>
<dbReference type="EMBL" id="JACHHW010000018">
    <property type="protein sequence ID" value="MBB5189250.1"/>
    <property type="molecule type" value="Genomic_DNA"/>
</dbReference>
<sequence>MLKLTRKPGESIHIGGDAIVYIDRIDGGKVKVSIDAPDDVLILRGELTDATPPLMHVDYVEDDY</sequence>
<proteinExistence type="inferred from homology"/>